<comment type="caution">
    <text evidence="1">The sequence shown here is derived from an EMBL/GenBank/DDBJ whole genome shotgun (WGS) entry which is preliminary data.</text>
</comment>
<protein>
    <submittedName>
        <fullName evidence="1">Uncharacterized protein</fullName>
    </submittedName>
</protein>
<organism evidence="1 2">
    <name type="scientific">Bacillus paranthracis</name>
    <dbReference type="NCBI Taxonomy" id="2026186"/>
    <lineage>
        <taxon>Bacteria</taxon>
        <taxon>Bacillati</taxon>
        <taxon>Bacillota</taxon>
        <taxon>Bacilli</taxon>
        <taxon>Bacillales</taxon>
        <taxon>Bacillaceae</taxon>
        <taxon>Bacillus</taxon>
        <taxon>Bacillus cereus group</taxon>
    </lineage>
</organism>
<reference evidence="1 2" key="1">
    <citation type="submission" date="2017-04" db="EMBL/GenBank/DDBJ databases">
        <authorList>
            <person name="Criscuolo A."/>
        </authorList>
    </citation>
    <scope>NUCLEOTIDE SEQUENCE [LARGE SCALE GENOMIC DNA]</scope>
    <source>
        <strain evidence="1">16-00174</strain>
    </source>
</reference>
<accession>A0A7D8D0J3</accession>
<dbReference type="Proteomes" id="UP000194422">
    <property type="component" value="Unassembled WGS sequence"/>
</dbReference>
<evidence type="ECO:0000313" key="2">
    <source>
        <dbReference type="Proteomes" id="UP000194422"/>
    </source>
</evidence>
<gene>
    <name evidence="1" type="ORF">BACERE00174_00019</name>
</gene>
<dbReference type="RefSeq" id="WP_086729745.1">
    <property type="nucleotide sequence ID" value="NZ_FWYW01000006.1"/>
</dbReference>
<name>A0A7D8D0J3_9BACI</name>
<dbReference type="EMBL" id="FWYW01000006">
    <property type="protein sequence ID" value="SMD58805.1"/>
    <property type="molecule type" value="Genomic_DNA"/>
</dbReference>
<sequence length="63" mass="7694">MIPKCKGTREFMLHRNEDGFGDKQRVWNFDVFTYKELMNHLDDGWRIHDEEKRIAAFYRKTTA</sequence>
<evidence type="ECO:0000313" key="1">
    <source>
        <dbReference type="EMBL" id="SMD58805.1"/>
    </source>
</evidence>
<proteinExistence type="predicted"/>
<dbReference type="AlphaFoldDB" id="A0A7D8D0J3"/>